<dbReference type="EMBL" id="KQ965762">
    <property type="protein sequence ID" value="KXS15383.1"/>
    <property type="molecule type" value="Genomic_DNA"/>
</dbReference>
<feature type="region of interest" description="Disordered" evidence="1">
    <location>
        <begin position="1"/>
        <end position="27"/>
    </location>
</feature>
<name>A0A139AG42_GONPJ</name>
<evidence type="ECO:0000313" key="2">
    <source>
        <dbReference type="EMBL" id="KXS15383.1"/>
    </source>
</evidence>
<gene>
    <name evidence="2" type="ORF">M427DRAFT_324300</name>
</gene>
<dbReference type="AlphaFoldDB" id="A0A139AG42"/>
<protein>
    <submittedName>
        <fullName evidence="2">Uncharacterized protein</fullName>
    </submittedName>
</protein>
<sequence>MEASSVPLEAGMAGTIRNTDTQKPKRVSKVSFEDRSSVRYHFNNQLIPFVTTRHVRRLAIDAMLAAKDVTRGILALTAS</sequence>
<evidence type="ECO:0000256" key="1">
    <source>
        <dbReference type="SAM" id="MobiDB-lite"/>
    </source>
</evidence>
<proteinExistence type="predicted"/>
<evidence type="ECO:0000313" key="3">
    <source>
        <dbReference type="Proteomes" id="UP000070544"/>
    </source>
</evidence>
<organism evidence="2 3">
    <name type="scientific">Gonapodya prolifera (strain JEL478)</name>
    <name type="common">Monoblepharis prolifera</name>
    <dbReference type="NCBI Taxonomy" id="1344416"/>
    <lineage>
        <taxon>Eukaryota</taxon>
        <taxon>Fungi</taxon>
        <taxon>Fungi incertae sedis</taxon>
        <taxon>Chytridiomycota</taxon>
        <taxon>Chytridiomycota incertae sedis</taxon>
        <taxon>Monoblepharidomycetes</taxon>
        <taxon>Monoblepharidales</taxon>
        <taxon>Gonapodyaceae</taxon>
        <taxon>Gonapodya</taxon>
    </lineage>
</organism>
<accession>A0A139AG42</accession>
<keyword evidence="3" id="KW-1185">Reference proteome</keyword>
<reference evidence="2 3" key="1">
    <citation type="journal article" date="2015" name="Genome Biol. Evol.">
        <title>Phylogenomic analyses indicate that early fungi evolved digesting cell walls of algal ancestors of land plants.</title>
        <authorList>
            <person name="Chang Y."/>
            <person name="Wang S."/>
            <person name="Sekimoto S."/>
            <person name="Aerts A.L."/>
            <person name="Choi C."/>
            <person name="Clum A."/>
            <person name="LaButti K.M."/>
            <person name="Lindquist E.A."/>
            <person name="Yee Ngan C."/>
            <person name="Ohm R.A."/>
            <person name="Salamov A.A."/>
            <person name="Grigoriev I.V."/>
            <person name="Spatafora J.W."/>
            <person name="Berbee M.L."/>
        </authorList>
    </citation>
    <scope>NUCLEOTIDE SEQUENCE [LARGE SCALE GENOMIC DNA]</scope>
    <source>
        <strain evidence="2 3">JEL478</strain>
    </source>
</reference>
<dbReference type="Proteomes" id="UP000070544">
    <property type="component" value="Unassembled WGS sequence"/>
</dbReference>